<dbReference type="EMBL" id="ML995815">
    <property type="protein sequence ID" value="KAF2772313.1"/>
    <property type="molecule type" value="Genomic_DNA"/>
</dbReference>
<keyword evidence="3" id="KW-1185">Reference proteome</keyword>
<gene>
    <name evidence="2" type="ORF">EJ03DRAFT_287966</name>
</gene>
<evidence type="ECO:0000313" key="3">
    <source>
        <dbReference type="Proteomes" id="UP000799436"/>
    </source>
</evidence>
<proteinExistence type="predicted"/>
<name>A0A6G1LH78_9PEZI</name>
<organism evidence="2 3">
    <name type="scientific">Teratosphaeria nubilosa</name>
    <dbReference type="NCBI Taxonomy" id="161662"/>
    <lineage>
        <taxon>Eukaryota</taxon>
        <taxon>Fungi</taxon>
        <taxon>Dikarya</taxon>
        <taxon>Ascomycota</taxon>
        <taxon>Pezizomycotina</taxon>
        <taxon>Dothideomycetes</taxon>
        <taxon>Dothideomycetidae</taxon>
        <taxon>Mycosphaerellales</taxon>
        <taxon>Teratosphaeriaceae</taxon>
        <taxon>Teratosphaeria</taxon>
    </lineage>
</organism>
<accession>A0A6G1LH78</accession>
<reference evidence="2" key="1">
    <citation type="journal article" date="2020" name="Stud. Mycol.">
        <title>101 Dothideomycetes genomes: a test case for predicting lifestyles and emergence of pathogens.</title>
        <authorList>
            <person name="Haridas S."/>
            <person name="Albert R."/>
            <person name="Binder M."/>
            <person name="Bloem J."/>
            <person name="Labutti K."/>
            <person name="Salamov A."/>
            <person name="Andreopoulos B."/>
            <person name="Baker S."/>
            <person name="Barry K."/>
            <person name="Bills G."/>
            <person name="Bluhm B."/>
            <person name="Cannon C."/>
            <person name="Castanera R."/>
            <person name="Culley D."/>
            <person name="Daum C."/>
            <person name="Ezra D."/>
            <person name="Gonzalez J."/>
            <person name="Henrissat B."/>
            <person name="Kuo A."/>
            <person name="Liang C."/>
            <person name="Lipzen A."/>
            <person name="Lutzoni F."/>
            <person name="Magnuson J."/>
            <person name="Mondo S."/>
            <person name="Nolan M."/>
            <person name="Ohm R."/>
            <person name="Pangilinan J."/>
            <person name="Park H.-J."/>
            <person name="Ramirez L."/>
            <person name="Alfaro M."/>
            <person name="Sun H."/>
            <person name="Tritt A."/>
            <person name="Yoshinaga Y."/>
            <person name="Zwiers L.-H."/>
            <person name="Turgeon B."/>
            <person name="Goodwin S."/>
            <person name="Spatafora J."/>
            <person name="Crous P."/>
            <person name="Grigoriev I."/>
        </authorList>
    </citation>
    <scope>NUCLEOTIDE SEQUENCE</scope>
    <source>
        <strain evidence="2">CBS 116005</strain>
    </source>
</reference>
<dbReference type="OrthoDB" id="4311043at2759"/>
<dbReference type="InterPro" id="IPR036866">
    <property type="entry name" value="RibonucZ/Hydroxyglut_hydro"/>
</dbReference>
<sequence>MSTGPPTIEWFGTTTFRLKVNNLTIFLDTWLERPSVLPKYLDIDSVIEADYIVISHAHFDHLPGADRLALKTGAQVLANSEAIRILRDAGVPEEQLINVAGGERVPLFTKEVREQAARGECEVAPDPPGAPPRPAGNLAVAAVDVWPSLHCLMSGDHPEVFDTATKFTSNDHYASTLDISRGMKYALLQLDKLVPEEYRDDGIKSFLAYIHDPKNKFSHCDGGQLMFNFRFDGKAVLFNAHMGAYEGIMRSLRPKPEIAILGAAGQPNHDGRPFEGSPAEFARLECEWLEHPEKVVWCLHDESPIRPYRVDTTAATKAVNEQTKSKVWDLEPVKVYKLFE</sequence>
<dbReference type="InterPro" id="IPR001279">
    <property type="entry name" value="Metallo-B-lactamas"/>
</dbReference>
<dbReference type="AlphaFoldDB" id="A0A6G1LH78"/>
<dbReference type="PANTHER" id="PTHR43546">
    <property type="entry name" value="UPF0173 METAL-DEPENDENT HYDROLASE MJ1163-RELATED"/>
    <property type="match status" value="1"/>
</dbReference>
<feature type="domain" description="Metallo-beta-lactamase" evidence="1">
    <location>
        <begin position="37"/>
        <end position="108"/>
    </location>
</feature>
<dbReference type="PANTHER" id="PTHR43546:SF3">
    <property type="entry name" value="UPF0173 METAL-DEPENDENT HYDROLASE MJ1163"/>
    <property type="match status" value="1"/>
</dbReference>
<dbReference type="Proteomes" id="UP000799436">
    <property type="component" value="Unassembled WGS sequence"/>
</dbReference>
<dbReference type="SUPFAM" id="SSF56281">
    <property type="entry name" value="Metallo-hydrolase/oxidoreductase"/>
    <property type="match status" value="1"/>
</dbReference>
<evidence type="ECO:0000259" key="1">
    <source>
        <dbReference type="Pfam" id="PF12706"/>
    </source>
</evidence>
<dbReference type="InterPro" id="IPR050114">
    <property type="entry name" value="UPF0173_UPF0282_UlaG_hydrolase"/>
</dbReference>
<dbReference type="Gene3D" id="3.60.15.10">
    <property type="entry name" value="Ribonuclease Z/Hydroxyacylglutathione hydrolase-like"/>
    <property type="match status" value="1"/>
</dbReference>
<evidence type="ECO:0000313" key="2">
    <source>
        <dbReference type="EMBL" id="KAF2772313.1"/>
    </source>
</evidence>
<dbReference type="Pfam" id="PF12706">
    <property type="entry name" value="Lactamase_B_2"/>
    <property type="match status" value="1"/>
</dbReference>
<protein>
    <recommendedName>
        <fullName evidence="1">Metallo-beta-lactamase domain-containing protein</fullName>
    </recommendedName>
</protein>